<keyword evidence="7 12" id="KW-1133">Transmembrane helix</keyword>
<evidence type="ECO:0000256" key="13">
    <source>
        <dbReference type="SAM" id="Coils"/>
    </source>
</evidence>
<dbReference type="InterPro" id="IPR028055">
    <property type="entry name" value="YidC/Oxa/ALB_C"/>
</dbReference>
<evidence type="ECO:0000256" key="9">
    <source>
        <dbReference type="ARBA" id="ARBA00023139"/>
    </source>
</evidence>
<evidence type="ECO:0000313" key="15">
    <source>
        <dbReference type="EMBL" id="PPA70592.1"/>
    </source>
</evidence>
<dbReference type="InterPro" id="IPR047196">
    <property type="entry name" value="YidC_ALB_C"/>
</dbReference>
<organism evidence="15 16">
    <name type="scientific">Jeotgalibacillus proteolyticus</name>
    <dbReference type="NCBI Taxonomy" id="2082395"/>
    <lineage>
        <taxon>Bacteria</taxon>
        <taxon>Bacillati</taxon>
        <taxon>Bacillota</taxon>
        <taxon>Bacilli</taxon>
        <taxon>Bacillales</taxon>
        <taxon>Caryophanaceae</taxon>
        <taxon>Jeotgalibacillus</taxon>
    </lineage>
</organism>
<dbReference type="PANTHER" id="PTHR12428">
    <property type="entry name" value="OXA1"/>
    <property type="match status" value="1"/>
</dbReference>
<evidence type="ECO:0000256" key="11">
    <source>
        <dbReference type="ARBA" id="ARBA00023288"/>
    </source>
</evidence>
<keyword evidence="4 12" id="KW-0812">Transmembrane</keyword>
<reference evidence="15 16" key="1">
    <citation type="submission" date="2018-02" db="EMBL/GenBank/DDBJ databases">
        <title>Jeotgalibacillus proteolyticum sp. nov. a protease producing bacterium isolated from ocean sediments of Laizhou Bay.</title>
        <authorList>
            <person name="Li Y."/>
        </authorList>
    </citation>
    <scope>NUCLEOTIDE SEQUENCE [LARGE SCALE GENOMIC DNA]</scope>
    <source>
        <strain evidence="15 16">22-7</strain>
    </source>
</reference>
<dbReference type="HAMAP" id="MF_01811">
    <property type="entry name" value="YidC_type2"/>
    <property type="match status" value="1"/>
</dbReference>
<dbReference type="GO" id="GO:0015031">
    <property type="term" value="P:protein transport"/>
    <property type="evidence" value="ECO:0007669"/>
    <property type="project" value="UniProtKB-KW"/>
</dbReference>
<keyword evidence="2 12" id="KW-0813">Transport</keyword>
<dbReference type="OrthoDB" id="9780552at2"/>
<evidence type="ECO:0000256" key="3">
    <source>
        <dbReference type="ARBA" id="ARBA00022475"/>
    </source>
</evidence>
<comment type="function">
    <text evidence="12">Required for the insertion and/or proper folding and/or complex formation of integral membrane proteins into the membrane. Involved in integration of membrane proteins that insert both dependently and independently of the Sec translocase complex, as well as at least some lipoproteins.</text>
</comment>
<evidence type="ECO:0000256" key="5">
    <source>
        <dbReference type="ARBA" id="ARBA00022729"/>
    </source>
</evidence>
<dbReference type="GO" id="GO:0005886">
    <property type="term" value="C:plasma membrane"/>
    <property type="evidence" value="ECO:0007669"/>
    <property type="project" value="UniProtKB-SubCell"/>
</dbReference>
<proteinExistence type="inferred from homology"/>
<evidence type="ECO:0000313" key="16">
    <source>
        <dbReference type="Proteomes" id="UP000239047"/>
    </source>
</evidence>
<comment type="subcellular location">
    <subcellularLocation>
        <location evidence="1 12">Cell membrane</location>
        <topology evidence="1 12">Multi-pass membrane protein</topology>
    </subcellularLocation>
</comment>
<dbReference type="NCBIfam" id="TIGR03592">
    <property type="entry name" value="yidC_oxa1_cterm"/>
    <property type="match status" value="1"/>
</dbReference>
<comment type="similarity">
    <text evidence="12">Belongs to the OXA1/ALB3/YidC family. Type 2 subfamily.</text>
</comment>
<feature type="transmembrane region" description="Helical" evidence="12">
    <location>
        <begin position="50"/>
        <end position="72"/>
    </location>
</feature>
<keyword evidence="3 12" id="KW-1003">Cell membrane</keyword>
<sequence>MVKVLKKATLFAFSIMAVLLLTGCSGVENQTGFFYHLFVMPFEFGIFEIGTFFDGNFGLSIIIITLLIRLVLMPSMLKNYRNQQVMKEKMSELKPEMDEIQVKMKKAKNKEEQTQLQQEMMGLYRKHGVNPLNMGCLPLIIQMPILMGLYFAISHSQEIATHSFLWFNLGSPDLSMMLIAGAVYFIQGFVTLNNLPDEQKKQMKVITFISPIMIMFISFSAPAALPLYWTVGGAFLIVQTLIGQRFYRKHPEKAMEAVQQ</sequence>
<comment type="caution">
    <text evidence="15">The sequence shown here is derived from an EMBL/GenBank/DDBJ whole genome shotgun (WGS) entry which is preliminary data.</text>
</comment>
<evidence type="ECO:0000256" key="10">
    <source>
        <dbReference type="ARBA" id="ARBA00023186"/>
    </source>
</evidence>
<dbReference type="InterPro" id="IPR023060">
    <property type="entry name" value="YidC/YidC1/YidC2_Firmicutes"/>
</dbReference>
<evidence type="ECO:0000256" key="1">
    <source>
        <dbReference type="ARBA" id="ARBA00004651"/>
    </source>
</evidence>
<feature type="transmembrane region" description="Helical" evidence="12">
    <location>
        <begin position="174"/>
        <end position="193"/>
    </location>
</feature>
<keyword evidence="11 12" id="KW-0449">Lipoprotein</keyword>
<feature type="transmembrane region" description="Helical" evidence="12">
    <location>
        <begin position="227"/>
        <end position="247"/>
    </location>
</feature>
<keyword evidence="10 12" id="KW-0143">Chaperone</keyword>
<dbReference type="PROSITE" id="PS51257">
    <property type="entry name" value="PROKAR_LIPOPROTEIN"/>
    <property type="match status" value="1"/>
</dbReference>
<keyword evidence="16" id="KW-1185">Reference proteome</keyword>
<evidence type="ECO:0000256" key="8">
    <source>
        <dbReference type="ARBA" id="ARBA00023136"/>
    </source>
</evidence>
<protein>
    <recommendedName>
        <fullName evidence="12">Membrane protein insertase YidC</fullName>
    </recommendedName>
    <alternativeName>
        <fullName evidence="12">Foldase YidC</fullName>
    </alternativeName>
    <alternativeName>
        <fullName evidence="12">Membrane integrase YidC</fullName>
    </alternativeName>
    <alternativeName>
        <fullName evidence="12">Membrane protein YidC</fullName>
    </alternativeName>
</protein>
<dbReference type="PRINTS" id="PR00701">
    <property type="entry name" value="60KDINNERMP"/>
</dbReference>
<keyword evidence="5 12" id="KW-0732">Signal</keyword>
<dbReference type="InterPro" id="IPR001708">
    <property type="entry name" value="YidC/ALB3/OXA1/COX18"/>
</dbReference>
<gene>
    <name evidence="12" type="primary">yidC</name>
    <name evidence="15" type="ORF">C4B60_07260</name>
</gene>
<feature type="domain" description="Membrane insertase YidC/Oxa/ALB C-terminal" evidence="14">
    <location>
        <begin position="57"/>
        <end position="243"/>
    </location>
</feature>
<accession>A0A2S5GC36</accession>
<dbReference type="AlphaFoldDB" id="A0A2S5GC36"/>
<feature type="transmembrane region" description="Helical" evidence="12">
    <location>
        <begin position="132"/>
        <end position="154"/>
    </location>
</feature>
<dbReference type="PANTHER" id="PTHR12428:SF65">
    <property type="entry name" value="CYTOCHROME C OXIDASE ASSEMBLY PROTEIN COX18, MITOCHONDRIAL"/>
    <property type="match status" value="1"/>
</dbReference>
<dbReference type="GO" id="GO:0032977">
    <property type="term" value="F:membrane insertase activity"/>
    <property type="evidence" value="ECO:0007669"/>
    <property type="project" value="InterPro"/>
</dbReference>
<dbReference type="Pfam" id="PF02096">
    <property type="entry name" value="60KD_IMP"/>
    <property type="match status" value="1"/>
</dbReference>
<evidence type="ECO:0000256" key="12">
    <source>
        <dbReference type="HAMAP-Rule" id="MF_01811"/>
    </source>
</evidence>
<evidence type="ECO:0000256" key="6">
    <source>
        <dbReference type="ARBA" id="ARBA00022927"/>
    </source>
</evidence>
<feature type="coiled-coil region" evidence="13">
    <location>
        <begin position="90"/>
        <end position="117"/>
    </location>
</feature>
<dbReference type="GO" id="GO:0051205">
    <property type="term" value="P:protein insertion into membrane"/>
    <property type="evidence" value="ECO:0007669"/>
    <property type="project" value="TreeGrafter"/>
</dbReference>
<evidence type="ECO:0000256" key="2">
    <source>
        <dbReference type="ARBA" id="ARBA00022448"/>
    </source>
</evidence>
<dbReference type="CDD" id="cd20070">
    <property type="entry name" value="5TM_YidC_Alb3"/>
    <property type="match status" value="1"/>
</dbReference>
<dbReference type="Proteomes" id="UP000239047">
    <property type="component" value="Unassembled WGS sequence"/>
</dbReference>
<keyword evidence="8 12" id="KW-0472">Membrane</keyword>
<name>A0A2S5GC36_9BACL</name>
<dbReference type="EMBL" id="PREZ01000003">
    <property type="protein sequence ID" value="PPA70592.1"/>
    <property type="molecule type" value="Genomic_DNA"/>
</dbReference>
<evidence type="ECO:0000256" key="4">
    <source>
        <dbReference type="ARBA" id="ARBA00022692"/>
    </source>
</evidence>
<evidence type="ECO:0000256" key="7">
    <source>
        <dbReference type="ARBA" id="ARBA00022989"/>
    </source>
</evidence>
<keyword evidence="6 12" id="KW-0653">Protein transport</keyword>
<evidence type="ECO:0000259" key="14">
    <source>
        <dbReference type="Pfam" id="PF02096"/>
    </source>
</evidence>
<keyword evidence="9" id="KW-0564">Palmitate</keyword>
<keyword evidence="13" id="KW-0175">Coiled coil</keyword>